<keyword evidence="4" id="KW-1185">Reference proteome</keyword>
<dbReference type="NCBIfam" id="TIGR03891">
    <property type="entry name" value="thiopep_ocin"/>
    <property type="match status" value="1"/>
</dbReference>
<name>A0ABV8GSY6_9ACTN</name>
<organism evidence="3 4">
    <name type="scientific">Nonomuraea purpurea</name>
    <dbReference type="NCBI Taxonomy" id="1849276"/>
    <lineage>
        <taxon>Bacteria</taxon>
        <taxon>Bacillati</taxon>
        <taxon>Actinomycetota</taxon>
        <taxon>Actinomycetes</taxon>
        <taxon>Streptosporangiales</taxon>
        <taxon>Streptosporangiaceae</taxon>
        <taxon>Nonomuraea</taxon>
    </lineage>
</organism>
<evidence type="ECO:0000259" key="1">
    <source>
        <dbReference type="Pfam" id="PF04738"/>
    </source>
</evidence>
<dbReference type="EMBL" id="JBHSBI010000056">
    <property type="protein sequence ID" value="MFC4016069.1"/>
    <property type="molecule type" value="Genomic_DNA"/>
</dbReference>
<dbReference type="InterPro" id="IPR023809">
    <property type="entry name" value="Thiopep_bacteriocin_synth_dom"/>
</dbReference>
<feature type="domain" description="Lantibiotic dehydratase N-terminal" evidence="1">
    <location>
        <begin position="34"/>
        <end position="642"/>
    </location>
</feature>
<accession>A0ABV8GSY6</accession>
<comment type="caution">
    <text evidence="3">The sequence shown here is derived from an EMBL/GenBank/DDBJ whole genome shotgun (WGS) entry which is preliminary data.</text>
</comment>
<feature type="domain" description="Thiopeptide-type bacteriocin biosynthesis" evidence="2">
    <location>
        <begin position="713"/>
        <end position="930"/>
    </location>
</feature>
<sequence>MQVFVPFPAPALARIPLLPLTCTAEAGGAGGAVDPLVREGMFLASRQTAALAAASSPEGRGRETVRSYTVRAQTRPTPQGVFAGVAAAFFSGSGGHGWTMGSEHRARSVPDPGWLAAVADRVLTAPDVLPHLTLSSNNLAVRRGGRLEHERAAEPGTTGVRRVTVRATDATALIMQVCARGATGSEVLDAVTRAWPGAPEAPVRDMVLELVRQGFLLTDLLDNGSDDPLRHLLAKLPSGSALRKDLALIRRHLADADTHPPGSPQRLTMLATARAITDRIAHRERPVRVDVAVDAHLILPARLAREAADAAGVLWRIGSDPDPLAGFHDRFTHRYGRHRFVPLLDALDPVIGVSLTETPPNTPPESTRVLASLIASAEHSAEVELDAGTVEALATANGSESAPPPRTAEIYVRVFADTPQDATAGRLRLAVAPGGGTQEAGSSSGRFASLLPELKVDDADEDAVVAELVVRARTPSGATLAPPTGFAAHRIPLGVPVRPGDLNLADLLLVSDGRRLLLWSAGLGRRIIPVLFSRLSPRLLPPLARFLRLLGQHGCRPWQAWSWGPLAALPFQPRVRYRSTILTPARWTLPATVTGAAQADWDAALDTWRTTTVPAPPDVVVVREHDRALPVDLRRADDRALLRRYVKRGATAVTEQPGGPGAVQGIMAGPTGAHALELVVSLARAQTPPPLPPLPSVAVRRPGEGLYLPGGRWLSLVIRTPAICQDEVLARLAAVCDGVDGLWFWLRYADHAGPHLRVRFHGDPEYLGGRVLSTMGDLVGQLVRDRLASGLAVEPYEQEVERYGGSPEAMAAAEEVFAADSRLVLATVTATPHPDQRTVVAALSAAAIARILADGDRRALAGHHVDRDARRKMAELRPLTRAAAALPSTSPAWAARDKALVTYRDMLDPEQRISCASSVVHMHVNRILGAAIPEPLVRALAVDLLFLGAA</sequence>
<dbReference type="Proteomes" id="UP001595851">
    <property type="component" value="Unassembled WGS sequence"/>
</dbReference>
<evidence type="ECO:0000259" key="2">
    <source>
        <dbReference type="Pfam" id="PF14028"/>
    </source>
</evidence>
<proteinExistence type="predicted"/>
<protein>
    <submittedName>
        <fullName evidence="3">Lantibiotic dehydratase</fullName>
    </submittedName>
</protein>
<dbReference type="InterPro" id="IPR006827">
    <property type="entry name" value="Lant_deHydtase_N"/>
</dbReference>
<reference evidence="4" key="1">
    <citation type="journal article" date="2019" name="Int. J. Syst. Evol. Microbiol.">
        <title>The Global Catalogue of Microorganisms (GCM) 10K type strain sequencing project: providing services to taxonomists for standard genome sequencing and annotation.</title>
        <authorList>
            <consortium name="The Broad Institute Genomics Platform"/>
            <consortium name="The Broad Institute Genome Sequencing Center for Infectious Disease"/>
            <person name="Wu L."/>
            <person name="Ma J."/>
        </authorList>
    </citation>
    <scope>NUCLEOTIDE SEQUENCE [LARGE SCALE GENOMIC DNA]</scope>
    <source>
        <strain evidence="4">TBRC 1276</strain>
    </source>
</reference>
<dbReference type="Pfam" id="PF14028">
    <property type="entry name" value="Lant_dehydr_C"/>
    <property type="match status" value="1"/>
</dbReference>
<gene>
    <name evidence="3" type="ORF">ACFOY2_53285</name>
</gene>
<evidence type="ECO:0000313" key="4">
    <source>
        <dbReference type="Proteomes" id="UP001595851"/>
    </source>
</evidence>
<dbReference type="Pfam" id="PF04738">
    <property type="entry name" value="Lant_dehydr_N"/>
    <property type="match status" value="1"/>
</dbReference>
<evidence type="ECO:0000313" key="3">
    <source>
        <dbReference type="EMBL" id="MFC4016069.1"/>
    </source>
</evidence>
<dbReference type="RefSeq" id="WP_379535864.1">
    <property type="nucleotide sequence ID" value="NZ_JBHSBI010000056.1"/>
</dbReference>